<gene>
    <name evidence="1" type="ORF">FHS21_002971</name>
</gene>
<organism evidence="1 2">
    <name type="scientific">Phyllobacterium trifolii</name>
    <dbReference type="NCBI Taxonomy" id="300193"/>
    <lineage>
        <taxon>Bacteria</taxon>
        <taxon>Pseudomonadati</taxon>
        <taxon>Pseudomonadota</taxon>
        <taxon>Alphaproteobacteria</taxon>
        <taxon>Hyphomicrobiales</taxon>
        <taxon>Phyllobacteriaceae</taxon>
        <taxon>Phyllobacterium</taxon>
    </lineage>
</organism>
<sequence length="88" mass="10002">MAAMQIYPTDCRKCDTPWRISLIKFQASSAFEWQQQFSLRGAGMLYIFNRNNRVHISWNATEKRNAPSNNAKSGIASAVSFIWTRSAG</sequence>
<evidence type="ECO:0000313" key="2">
    <source>
        <dbReference type="Proteomes" id="UP000554520"/>
    </source>
</evidence>
<protein>
    <submittedName>
        <fullName evidence="1">Uncharacterized protein</fullName>
    </submittedName>
</protein>
<comment type="caution">
    <text evidence="1">The sequence shown here is derived from an EMBL/GenBank/DDBJ whole genome shotgun (WGS) entry which is preliminary data.</text>
</comment>
<dbReference type="Proteomes" id="UP000554520">
    <property type="component" value="Unassembled WGS sequence"/>
</dbReference>
<proteinExistence type="predicted"/>
<reference evidence="1 2" key="1">
    <citation type="submission" date="2020-08" db="EMBL/GenBank/DDBJ databases">
        <title>Genomic Encyclopedia of Type Strains, Phase III (KMG-III): the genomes of soil and plant-associated and newly described type strains.</title>
        <authorList>
            <person name="Whitman W."/>
        </authorList>
    </citation>
    <scope>NUCLEOTIDE SEQUENCE [LARGE SCALE GENOMIC DNA]</scope>
    <source>
        <strain evidence="1 2">CECT 7015</strain>
    </source>
</reference>
<dbReference type="EMBL" id="JACHXN010000008">
    <property type="protein sequence ID" value="MBB3146556.1"/>
    <property type="molecule type" value="Genomic_DNA"/>
</dbReference>
<evidence type="ECO:0000313" key="1">
    <source>
        <dbReference type="EMBL" id="MBB3146556.1"/>
    </source>
</evidence>
<dbReference type="AlphaFoldDB" id="A0A839U611"/>
<accession>A0A839U611</accession>
<dbReference type="RefSeq" id="WP_183662360.1">
    <property type="nucleotide sequence ID" value="NZ_JACHXN010000008.1"/>
</dbReference>
<name>A0A839U611_9HYPH</name>
<keyword evidence="2" id="KW-1185">Reference proteome</keyword>